<comment type="similarity">
    <text evidence="1 8">Belongs to the lysophospholipase family.</text>
</comment>
<accession>A0A0D1ZSG1</accession>
<keyword evidence="12" id="KW-1185">Reference proteome</keyword>
<evidence type="ECO:0000256" key="5">
    <source>
        <dbReference type="ARBA" id="ARBA00023098"/>
    </source>
</evidence>
<evidence type="ECO:0000256" key="9">
    <source>
        <dbReference type="SAM" id="MobiDB-lite"/>
    </source>
</evidence>
<feature type="region of interest" description="Disordered" evidence="9">
    <location>
        <begin position="596"/>
        <end position="690"/>
    </location>
</feature>
<evidence type="ECO:0000256" key="8">
    <source>
        <dbReference type="RuleBase" id="RU362103"/>
    </source>
</evidence>
<reference evidence="11 12" key="1">
    <citation type="submission" date="2015-01" db="EMBL/GenBank/DDBJ databases">
        <title>The Genome Sequence of Exophiala mesophila CBS40295.</title>
        <authorList>
            <consortium name="The Broad Institute Genomics Platform"/>
            <person name="Cuomo C."/>
            <person name="de Hoog S."/>
            <person name="Gorbushina A."/>
            <person name="Stielow B."/>
            <person name="Teixiera M."/>
            <person name="Abouelleil A."/>
            <person name="Chapman S.B."/>
            <person name="Priest M."/>
            <person name="Young S.K."/>
            <person name="Wortman J."/>
            <person name="Nusbaum C."/>
            <person name="Birren B."/>
        </authorList>
    </citation>
    <scope>NUCLEOTIDE SEQUENCE [LARGE SCALE GENOMIC DNA]</scope>
    <source>
        <strain evidence="11 12">CBS 40295</strain>
    </source>
</reference>
<proteinExistence type="inferred from homology"/>
<dbReference type="OrthoDB" id="6121437at2759"/>
<dbReference type="GO" id="GO:0004623">
    <property type="term" value="F:phospholipase A2 activity"/>
    <property type="evidence" value="ECO:0007669"/>
    <property type="project" value="TreeGrafter"/>
</dbReference>
<sequence>MGVARLLASSQLRYTALAAAACAGIHTSCRRPAKTRLDSPYTNSLPQDSALASYSQRVQRHFEHEDPKSATKRGDAKIIDRANDADTYAPTFEDDDANAWALFSRNFNNVREGISRIEWTNIGDKITDFVVPSWAWLLPDGIEKLRFELSMEPGTLADDVWQEAHDPTINPEILWDARVRVGDTLGRDELEFRRKRKTHATKALAKYLDLDEKDVNPDDVPTIAMCGSGGGLRALVAGTSSYLSAQEAGLFDCVTYTAGVSGSCWLQTLYFSSLGKQNHAQMIKHLKSRIGTHIAFPPAALKLVTSAPTNKFLLSGFIEKLKGDPGADFGLVDVYSGLLAARLLVPNGDLDVRDEDLKLSNQRAYLEDGAHPMPIYTAVRHEIPIDAEEMEEAKDSLYVKQKIKDKARKEAWFQWIEMHPWEVWCEEFGAGIPTWALGRPFKGGRNQVMETGVALPELRQSLLLGIWGSAFCATLSHYYKEIKPALIGMVGFAGINELMEEKNEDLVKIHPIDPATIPNFVYGMEGQLPSTCPDSVFKTDHLQLMDAGMSNNLPIYPLLRPGRDVDVLIAFDASADIQKENWLSVVDGYAKQRGIKGWPMGAGWPKSSSKPQENAMALEEAQVSTPQEAAGKLAEAREASRQQKDQEDEPHADQAPTRASSHQTSPETGEKVPESPTTGSAPDAPTTELGSCNVWVGTKEERSSDQEPPPSKLLAWDDTSDSTFALTKPEAGIAVIYFPLLPNPKVEGVDPDKTDYLSTWNFIYTPEQIDKVVELAKTNFEEGADITKRTIRAVYERKKKEREEKESRRLQKTWKHTLREHGDGFTGAWK</sequence>
<dbReference type="Pfam" id="PF01735">
    <property type="entry name" value="PLA2_B"/>
    <property type="match status" value="1"/>
</dbReference>
<dbReference type="SMART" id="SM00022">
    <property type="entry name" value="PLAc"/>
    <property type="match status" value="1"/>
</dbReference>
<protein>
    <recommendedName>
        <fullName evidence="2 8">Lysophospholipase</fullName>
        <ecNumber evidence="2 8">3.1.1.5</ecNumber>
    </recommendedName>
</protein>
<dbReference type="SUPFAM" id="SSF52151">
    <property type="entry name" value="FabD/lysophospholipase-like"/>
    <property type="match status" value="1"/>
</dbReference>
<comment type="catalytic activity">
    <reaction evidence="6 8">
        <text>a 1-acyl-sn-glycero-3-phosphocholine + H2O = sn-glycerol 3-phosphocholine + a fatty acid + H(+)</text>
        <dbReference type="Rhea" id="RHEA:15177"/>
        <dbReference type="ChEBI" id="CHEBI:15377"/>
        <dbReference type="ChEBI" id="CHEBI:15378"/>
        <dbReference type="ChEBI" id="CHEBI:16870"/>
        <dbReference type="ChEBI" id="CHEBI:28868"/>
        <dbReference type="ChEBI" id="CHEBI:58168"/>
        <dbReference type="EC" id="3.1.1.5"/>
    </reaction>
</comment>
<dbReference type="STRING" id="212818.A0A0D1ZSG1"/>
<keyword evidence="5 7" id="KW-0443">Lipid metabolism</keyword>
<feature type="compositionally biased region" description="Basic and acidic residues" evidence="9">
    <location>
        <begin position="634"/>
        <end position="652"/>
    </location>
</feature>
<evidence type="ECO:0000313" key="12">
    <source>
        <dbReference type="Proteomes" id="UP000054302"/>
    </source>
</evidence>
<dbReference type="OMA" id="WALGRRF"/>
<evidence type="ECO:0000256" key="3">
    <source>
        <dbReference type="ARBA" id="ARBA00022801"/>
    </source>
</evidence>
<dbReference type="AlphaFoldDB" id="A0A0D1ZSG1"/>
<evidence type="ECO:0000256" key="4">
    <source>
        <dbReference type="ARBA" id="ARBA00022963"/>
    </source>
</evidence>
<evidence type="ECO:0000313" key="11">
    <source>
        <dbReference type="EMBL" id="KIV97467.1"/>
    </source>
</evidence>
<dbReference type="PROSITE" id="PS51210">
    <property type="entry name" value="PLA2C"/>
    <property type="match status" value="1"/>
</dbReference>
<dbReference type="InterPro" id="IPR002642">
    <property type="entry name" value="LysoPLipase_cat_dom"/>
</dbReference>
<dbReference type="VEuPathDB" id="FungiDB:PV10_01218"/>
<evidence type="ECO:0000259" key="10">
    <source>
        <dbReference type="PROSITE" id="PS51210"/>
    </source>
</evidence>
<dbReference type="PANTHER" id="PTHR10728">
    <property type="entry name" value="CYTOSOLIC PHOSPHOLIPASE A2"/>
    <property type="match status" value="1"/>
</dbReference>
<dbReference type="GO" id="GO:0005829">
    <property type="term" value="C:cytosol"/>
    <property type="evidence" value="ECO:0007669"/>
    <property type="project" value="TreeGrafter"/>
</dbReference>
<evidence type="ECO:0000256" key="2">
    <source>
        <dbReference type="ARBA" id="ARBA00013274"/>
    </source>
</evidence>
<feature type="domain" description="PLA2c" evidence="10">
    <location>
        <begin position="171"/>
        <end position="824"/>
    </location>
</feature>
<gene>
    <name evidence="11" type="ORF">PV10_01218</name>
</gene>
<dbReference type="CDD" id="cd00147">
    <property type="entry name" value="cPLA2_like"/>
    <property type="match status" value="1"/>
</dbReference>
<name>A0A0D1ZSG1_EXOME</name>
<dbReference type="GO" id="GO:0004622">
    <property type="term" value="F:phosphatidylcholine lysophospholipase activity"/>
    <property type="evidence" value="ECO:0007669"/>
    <property type="project" value="UniProtKB-EC"/>
</dbReference>
<dbReference type="GeneID" id="27319063"/>
<dbReference type="GO" id="GO:0046475">
    <property type="term" value="P:glycerophospholipid catabolic process"/>
    <property type="evidence" value="ECO:0007669"/>
    <property type="project" value="TreeGrafter"/>
</dbReference>
<dbReference type="InterPro" id="IPR016035">
    <property type="entry name" value="Acyl_Trfase/lysoPLipase"/>
</dbReference>
<evidence type="ECO:0000256" key="7">
    <source>
        <dbReference type="PROSITE-ProRule" id="PRU00555"/>
    </source>
</evidence>
<dbReference type="EC" id="3.1.1.5" evidence="2 8"/>
<dbReference type="RefSeq" id="XP_016229041.1">
    <property type="nucleotide sequence ID" value="XM_016365392.1"/>
</dbReference>
<dbReference type="PANTHER" id="PTHR10728:SF40">
    <property type="entry name" value="PATATIN FAMILY PROTEIN"/>
    <property type="match status" value="1"/>
</dbReference>
<dbReference type="Proteomes" id="UP000054302">
    <property type="component" value="Unassembled WGS sequence"/>
</dbReference>
<dbReference type="Gene3D" id="3.40.1090.10">
    <property type="entry name" value="Cytosolic phospholipase A2 catalytic domain"/>
    <property type="match status" value="2"/>
</dbReference>
<evidence type="ECO:0000256" key="6">
    <source>
        <dbReference type="ARBA" id="ARBA00049531"/>
    </source>
</evidence>
<keyword evidence="4 7" id="KW-0442">Lipid degradation</keyword>
<dbReference type="HOGENOM" id="CLU_013227_1_0_1"/>
<feature type="compositionally biased region" description="Polar residues" evidence="9">
    <location>
        <begin position="657"/>
        <end position="667"/>
    </location>
</feature>
<organism evidence="11 12">
    <name type="scientific">Exophiala mesophila</name>
    <name type="common">Black yeast-like fungus</name>
    <dbReference type="NCBI Taxonomy" id="212818"/>
    <lineage>
        <taxon>Eukaryota</taxon>
        <taxon>Fungi</taxon>
        <taxon>Dikarya</taxon>
        <taxon>Ascomycota</taxon>
        <taxon>Pezizomycotina</taxon>
        <taxon>Eurotiomycetes</taxon>
        <taxon>Chaetothyriomycetidae</taxon>
        <taxon>Chaetothyriales</taxon>
        <taxon>Herpotrichiellaceae</taxon>
        <taxon>Exophiala</taxon>
    </lineage>
</organism>
<keyword evidence="3 7" id="KW-0378">Hydrolase</keyword>
<dbReference type="EMBL" id="KN847520">
    <property type="protein sequence ID" value="KIV97467.1"/>
    <property type="molecule type" value="Genomic_DNA"/>
</dbReference>
<evidence type="ECO:0000256" key="1">
    <source>
        <dbReference type="ARBA" id="ARBA00008780"/>
    </source>
</evidence>